<evidence type="ECO:0000259" key="5">
    <source>
        <dbReference type="Pfam" id="PF01575"/>
    </source>
</evidence>
<dbReference type="STRING" id="231916.A0A409Y4Y3"/>
<dbReference type="InterPro" id="IPR002539">
    <property type="entry name" value="MaoC-like_dom"/>
</dbReference>
<dbReference type="SUPFAM" id="SSF54637">
    <property type="entry name" value="Thioesterase/thiol ester dehydrase-isomerase"/>
    <property type="match status" value="1"/>
</dbReference>
<dbReference type="EMBL" id="NHYE01001150">
    <property type="protein sequence ID" value="PPQ98053.1"/>
    <property type="molecule type" value="Genomic_DNA"/>
</dbReference>
<dbReference type="Gene3D" id="3.40.366.10">
    <property type="entry name" value="Malonyl-Coenzyme A Acyl Carrier Protein, domain 2"/>
    <property type="match status" value="1"/>
</dbReference>
<dbReference type="SUPFAM" id="SSF52151">
    <property type="entry name" value="FabD/lysophospholipase-like"/>
    <property type="match status" value="1"/>
</dbReference>
<protein>
    <recommendedName>
        <fullName evidence="8">MaoC-like domain-containing protein</fullName>
    </recommendedName>
</protein>
<dbReference type="Proteomes" id="UP000284706">
    <property type="component" value="Unassembled WGS sequence"/>
</dbReference>
<sequence>MSTAFTAPLTNEPYSKVSGDFSPIHINPYFSNYAPLPVPLRMDSAATCPYVETIAAKGHPERYGVNFVGMVIPGEPLMVNIRHTGMRDGNMAVRITTIIQRGEKALQGSAEVAQPTAVCVSTRQGLQEPGMGMGLYNRSLAARAVWGDAGAHLLAVYDFSIIKIVKGNPNEKTIHFGGIEGQAIRQRYMDMTYDATVKGGPVKASPLFADIDVRAPKYTYSHPNGLLVVNEKAAFEDMRIKGFLQKDCAFAGHSLGEHSALASIADVLHISAVVHVVFYRGIIMQRAVECDSENRSNYAMCACQQHVCAGELLALQIKTNIINYLKIQKIDVAKLTETFTVEKVKEMLADVVKSCLVGAVKSGGLYHGSVALRRFLYPVLMRISTPALCGPVYSLSVLSLNAAHSDRLVGKANYEARDGFISTTRAIICHSKNAKEIYYQYEDEAEGPPAQEELSPTPTAAPTILTPVPAAPVALAPSRPRGKH</sequence>
<dbReference type="InterPro" id="IPR014043">
    <property type="entry name" value="Acyl_transferase_dom"/>
</dbReference>
<feature type="domain" description="MaoC-like" evidence="5">
    <location>
        <begin position="8"/>
        <end position="93"/>
    </location>
</feature>
<dbReference type="PRINTS" id="PR01483">
    <property type="entry name" value="FASYNTHASE"/>
</dbReference>
<evidence type="ECO:0008006" key="8">
    <source>
        <dbReference type="Google" id="ProtNLM"/>
    </source>
</evidence>
<evidence type="ECO:0000259" key="4">
    <source>
        <dbReference type="Pfam" id="PF00698"/>
    </source>
</evidence>
<feature type="domain" description="Malonyl-CoA:ACP transacylase (MAT)" evidence="4">
    <location>
        <begin position="121"/>
        <end position="308"/>
    </location>
</feature>
<dbReference type="InterPro" id="IPR016035">
    <property type="entry name" value="Acyl_Trfase/lysoPLipase"/>
</dbReference>
<gene>
    <name evidence="6" type="ORF">CVT26_003048</name>
</gene>
<dbReference type="Pfam" id="PF01575">
    <property type="entry name" value="MaoC_dehydratas"/>
    <property type="match status" value="1"/>
</dbReference>
<comment type="caution">
    <text evidence="6">The sequence shown here is derived from an EMBL/GenBank/DDBJ whole genome shotgun (WGS) entry which is preliminary data.</text>
</comment>
<dbReference type="PANTHER" id="PTHR10982">
    <property type="entry name" value="MALONYL COA-ACYL CARRIER PROTEIN TRANSACYLASE"/>
    <property type="match status" value="1"/>
</dbReference>
<keyword evidence="2" id="KW-0378">Hydrolase</keyword>
<evidence type="ECO:0000313" key="7">
    <source>
        <dbReference type="Proteomes" id="UP000284706"/>
    </source>
</evidence>
<proteinExistence type="predicted"/>
<evidence type="ECO:0000256" key="1">
    <source>
        <dbReference type="ARBA" id="ARBA00022679"/>
    </source>
</evidence>
<dbReference type="Gene3D" id="3.10.129.10">
    <property type="entry name" value="Hotdog Thioesterase"/>
    <property type="match status" value="1"/>
</dbReference>
<accession>A0A409Y4Y3</accession>
<name>A0A409Y4Y3_9AGAR</name>
<dbReference type="InterPro" id="IPR001227">
    <property type="entry name" value="Ac_transferase_dom_sf"/>
</dbReference>
<dbReference type="Pfam" id="PF00698">
    <property type="entry name" value="Acyl_transf_1"/>
    <property type="match status" value="1"/>
</dbReference>
<dbReference type="GO" id="GO:0006633">
    <property type="term" value="P:fatty acid biosynthetic process"/>
    <property type="evidence" value="ECO:0007669"/>
    <property type="project" value="InterPro"/>
</dbReference>
<evidence type="ECO:0000256" key="2">
    <source>
        <dbReference type="ARBA" id="ARBA00022801"/>
    </source>
</evidence>
<dbReference type="GO" id="GO:0005835">
    <property type="term" value="C:fatty acid synthase complex"/>
    <property type="evidence" value="ECO:0007669"/>
    <property type="project" value="InterPro"/>
</dbReference>
<reference evidence="6 7" key="1">
    <citation type="journal article" date="2018" name="Evol. Lett.">
        <title>Horizontal gene cluster transfer increased hallucinogenic mushroom diversity.</title>
        <authorList>
            <person name="Reynolds H.T."/>
            <person name="Vijayakumar V."/>
            <person name="Gluck-Thaler E."/>
            <person name="Korotkin H.B."/>
            <person name="Matheny P.B."/>
            <person name="Slot J.C."/>
        </authorList>
    </citation>
    <scope>NUCLEOTIDE SEQUENCE [LARGE SCALE GENOMIC DNA]</scope>
    <source>
        <strain evidence="6 7">SRW20</strain>
    </source>
</reference>
<dbReference type="InParanoid" id="A0A409Y4Y3"/>
<evidence type="ECO:0000313" key="6">
    <source>
        <dbReference type="EMBL" id="PPQ98053.1"/>
    </source>
</evidence>
<dbReference type="InterPro" id="IPR050830">
    <property type="entry name" value="Fungal_FAS"/>
</dbReference>
<organism evidence="6 7">
    <name type="scientific">Gymnopilus dilepis</name>
    <dbReference type="NCBI Taxonomy" id="231916"/>
    <lineage>
        <taxon>Eukaryota</taxon>
        <taxon>Fungi</taxon>
        <taxon>Dikarya</taxon>
        <taxon>Basidiomycota</taxon>
        <taxon>Agaricomycotina</taxon>
        <taxon>Agaricomycetes</taxon>
        <taxon>Agaricomycetidae</taxon>
        <taxon>Agaricales</taxon>
        <taxon>Agaricineae</taxon>
        <taxon>Hymenogastraceae</taxon>
        <taxon>Gymnopilus</taxon>
    </lineage>
</organism>
<dbReference type="AlphaFoldDB" id="A0A409Y4Y3"/>
<dbReference type="InterPro" id="IPR029069">
    <property type="entry name" value="HotDog_dom_sf"/>
</dbReference>
<keyword evidence="7" id="KW-1185">Reference proteome</keyword>
<dbReference type="Gene3D" id="6.10.60.10">
    <property type="match status" value="1"/>
</dbReference>
<dbReference type="OrthoDB" id="3048714at2759"/>
<dbReference type="GO" id="GO:0004312">
    <property type="term" value="F:fatty acid synthase activity"/>
    <property type="evidence" value="ECO:0007669"/>
    <property type="project" value="InterPro"/>
</dbReference>
<dbReference type="InterPro" id="IPR003965">
    <property type="entry name" value="Fatty_acid_synthase"/>
</dbReference>
<dbReference type="GO" id="GO:0016787">
    <property type="term" value="F:hydrolase activity"/>
    <property type="evidence" value="ECO:0007669"/>
    <property type="project" value="UniProtKB-KW"/>
</dbReference>
<keyword evidence="1" id="KW-0808">Transferase</keyword>
<evidence type="ECO:0000256" key="3">
    <source>
        <dbReference type="SAM" id="MobiDB-lite"/>
    </source>
</evidence>
<feature type="region of interest" description="Disordered" evidence="3">
    <location>
        <begin position="444"/>
        <end position="464"/>
    </location>
</feature>
<dbReference type="PANTHER" id="PTHR10982:SF21">
    <property type="entry name" value="FATTY ACID SYNTHASE SUBUNIT BETA"/>
    <property type="match status" value="1"/>
</dbReference>